<dbReference type="EMBL" id="BLLF01000368">
    <property type="protein sequence ID" value="GFH11031.1"/>
    <property type="molecule type" value="Genomic_DNA"/>
</dbReference>
<proteinExistence type="predicted"/>
<evidence type="ECO:0000313" key="3">
    <source>
        <dbReference type="Proteomes" id="UP000485058"/>
    </source>
</evidence>
<accession>A0A699YNA9</accession>
<gene>
    <name evidence="2" type="ORF">HaLaN_06460</name>
</gene>
<feature type="compositionally biased region" description="Polar residues" evidence="1">
    <location>
        <begin position="112"/>
        <end position="124"/>
    </location>
</feature>
<organism evidence="2 3">
    <name type="scientific">Haematococcus lacustris</name>
    <name type="common">Green alga</name>
    <name type="synonym">Haematococcus pluvialis</name>
    <dbReference type="NCBI Taxonomy" id="44745"/>
    <lineage>
        <taxon>Eukaryota</taxon>
        <taxon>Viridiplantae</taxon>
        <taxon>Chlorophyta</taxon>
        <taxon>core chlorophytes</taxon>
        <taxon>Chlorophyceae</taxon>
        <taxon>CS clade</taxon>
        <taxon>Chlamydomonadales</taxon>
        <taxon>Haematococcaceae</taxon>
        <taxon>Haematococcus</taxon>
    </lineage>
</organism>
<comment type="caution">
    <text evidence="2">The sequence shown here is derived from an EMBL/GenBank/DDBJ whole genome shotgun (WGS) entry which is preliminary data.</text>
</comment>
<sequence length="144" mass="15370">MATLGLRITPDALELQSLVPGVTQTFIVTIKVVFNGEHYQGGTEAVSDRVIIQADNGDIELPLRSVVPKADVVVAGDLMFGLLPMDSQATKVISIVNKGTAATNFKIDWDSTEPTSLRPNSDSAQLKGATAHQEVEQQQPSQLG</sequence>
<reference evidence="2 3" key="1">
    <citation type="submission" date="2020-02" db="EMBL/GenBank/DDBJ databases">
        <title>Draft genome sequence of Haematococcus lacustris strain NIES-144.</title>
        <authorList>
            <person name="Morimoto D."/>
            <person name="Nakagawa S."/>
            <person name="Yoshida T."/>
            <person name="Sawayama S."/>
        </authorList>
    </citation>
    <scope>NUCLEOTIDE SEQUENCE [LARGE SCALE GENOMIC DNA]</scope>
    <source>
        <strain evidence="2 3">NIES-144</strain>
    </source>
</reference>
<dbReference type="AlphaFoldDB" id="A0A699YNA9"/>
<protein>
    <submittedName>
        <fullName evidence="2">Uncharacterized protein</fullName>
    </submittedName>
</protein>
<evidence type="ECO:0000313" key="2">
    <source>
        <dbReference type="EMBL" id="GFH11031.1"/>
    </source>
</evidence>
<feature type="region of interest" description="Disordered" evidence="1">
    <location>
        <begin position="110"/>
        <end position="144"/>
    </location>
</feature>
<dbReference type="Proteomes" id="UP000485058">
    <property type="component" value="Unassembled WGS sequence"/>
</dbReference>
<keyword evidence="3" id="KW-1185">Reference proteome</keyword>
<evidence type="ECO:0000256" key="1">
    <source>
        <dbReference type="SAM" id="MobiDB-lite"/>
    </source>
</evidence>
<name>A0A699YNA9_HAELA</name>